<proteinExistence type="inferred from homology"/>
<evidence type="ECO:0000256" key="3">
    <source>
        <dbReference type="ARBA" id="ARBA00012780"/>
    </source>
</evidence>
<keyword evidence="7" id="KW-0961">Cell wall biogenesis/degradation</keyword>
<gene>
    <name evidence="12" type="ORF">FOXG_00836</name>
</gene>
<evidence type="ECO:0000256" key="4">
    <source>
        <dbReference type="ARBA" id="ARBA00022729"/>
    </source>
</evidence>
<dbReference type="Proteomes" id="UP000009097">
    <property type="component" value="Unassembled WGS sequence"/>
</dbReference>
<dbReference type="GO" id="GO:0071555">
    <property type="term" value="P:cell wall organization"/>
    <property type="evidence" value="ECO:0007669"/>
    <property type="project" value="UniProtKB-KW"/>
</dbReference>
<dbReference type="GeneID" id="28943128"/>
<evidence type="ECO:0000256" key="6">
    <source>
        <dbReference type="ARBA" id="ARBA00023295"/>
    </source>
</evidence>
<keyword evidence="4 9" id="KW-0732">Signal</keyword>
<keyword evidence="6" id="KW-0326">Glycosidase</keyword>
<evidence type="ECO:0000259" key="11">
    <source>
        <dbReference type="Pfam" id="PF10290"/>
    </source>
</evidence>
<dbReference type="Pfam" id="PF10290">
    <property type="entry name" value="YJL171C_Tos1_N"/>
    <property type="match status" value="1"/>
</dbReference>
<evidence type="ECO:0000256" key="1">
    <source>
        <dbReference type="ARBA" id="ARBA00000382"/>
    </source>
</evidence>
<dbReference type="Pfam" id="PF10287">
    <property type="entry name" value="YJL171C_Tos1_C"/>
    <property type="match status" value="1"/>
</dbReference>
<evidence type="ECO:0000256" key="9">
    <source>
        <dbReference type="SAM" id="SignalP"/>
    </source>
</evidence>
<feature type="domain" description="Cell wall protein YJL171C/Tos1 C-terminal" evidence="10">
    <location>
        <begin position="222"/>
        <end position="442"/>
    </location>
</feature>
<keyword evidence="5" id="KW-0378">Hydrolase</keyword>
<dbReference type="OrthoDB" id="118256at2759"/>
<feature type="signal peptide" evidence="9">
    <location>
        <begin position="1"/>
        <end position="17"/>
    </location>
</feature>
<dbReference type="GO" id="GO:0009277">
    <property type="term" value="C:fungal-type cell wall"/>
    <property type="evidence" value="ECO:0007669"/>
    <property type="project" value="TreeGrafter"/>
</dbReference>
<evidence type="ECO:0000313" key="12">
    <source>
        <dbReference type="EMBL" id="KNA95119.1"/>
    </source>
</evidence>
<comment type="catalytic activity">
    <reaction evidence="1">
        <text>Hydrolysis of (1-&gt;3)-beta-D-glucosidic linkages in (1-&gt;3)-beta-D-glucans.</text>
        <dbReference type="EC" id="3.2.1.39"/>
    </reaction>
</comment>
<feature type="chain" id="PRO_5005324010" description="glucan endo-1,3-beta-D-glucosidase" evidence="9">
    <location>
        <begin position="18"/>
        <end position="462"/>
    </location>
</feature>
<dbReference type="PANTHER" id="PTHR31737">
    <property type="entry name" value="PROTEIN TOS1"/>
    <property type="match status" value="1"/>
</dbReference>
<feature type="region of interest" description="Disordered" evidence="8">
    <location>
        <begin position="104"/>
        <end position="130"/>
    </location>
</feature>
<feature type="domain" description="Cell wall protein YJL171C/Tos1 N-terminal" evidence="11">
    <location>
        <begin position="39"/>
        <end position="99"/>
    </location>
</feature>
<dbReference type="AlphaFoldDB" id="A0A0J9U802"/>
<comment type="similarity">
    <text evidence="2">Belongs to the PGA52 family.</text>
</comment>
<evidence type="ECO:0000256" key="8">
    <source>
        <dbReference type="SAM" id="MobiDB-lite"/>
    </source>
</evidence>
<dbReference type="InterPro" id="IPR018807">
    <property type="entry name" value="YJL171C/Tos1_N"/>
</dbReference>
<reference evidence="12" key="1">
    <citation type="submission" date="2007-04" db="EMBL/GenBank/DDBJ databases">
        <authorList>
            <consortium name="The Broad Institute Genome Sequencing Platform"/>
            <person name="Birren B."/>
            <person name="Lander E."/>
            <person name="Galagan J."/>
            <person name="Nusbaum C."/>
            <person name="Devon K."/>
            <person name="Ma L.-J."/>
            <person name="Jaffe D."/>
            <person name="Butler J."/>
            <person name="Alvarez P."/>
            <person name="Gnerre S."/>
            <person name="Grabherr M."/>
            <person name="Kleber M."/>
            <person name="Mauceli E."/>
            <person name="Brockman W."/>
            <person name="MacCallum I.A."/>
            <person name="Young S."/>
            <person name="LaButti K."/>
            <person name="DeCaprio D."/>
            <person name="Crawford M."/>
            <person name="Koehrsen M."/>
            <person name="Engels R."/>
            <person name="Montgomery P."/>
            <person name="Pearson M."/>
            <person name="Howarth C."/>
            <person name="Larson L."/>
            <person name="White J."/>
            <person name="O'Leary S."/>
            <person name="Kodira C."/>
            <person name="Zeng Q."/>
            <person name="Yandava C."/>
            <person name="Alvarado L."/>
            <person name="Kistler C."/>
            <person name="Shim W.-B."/>
            <person name="Kang S."/>
            <person name="Woloshuk C."/>
        </authorList>
    </citation>
    <scope>NUCLEOTIDE SEQUENCE</scope>
    <source>
        <strain evidence="12">4287</strain>
    </source>
</reference>
<dbReference type="EMBL" id="DS231696">
    <property type="protein sequence ID" value="KNA95119.1"/>
    <property type="molecule type" value="Genomic_DNA"/>
</dbReference>
<sequence>MKVTNLSILAYTGLTTALTQQCSGSAVNEGGNWFCGVIDQILYEGFSSSGSFKAVTKMGDDGSCDQEPFSYDGALGPLSEDLSVHIRGPFNLKEFAVYNLGSSEKKRDSAPSPHLHGHRHFHEQRKKKRGDWVTATIDGQVVSWENTYNGSPATQAAPVDIPAAPTDAVNVVDEKKPMKLKADPLPGLDKIKSKVENVKGKVDQVKSKATSKAKEYTATPGGHWKRTAYYNAQRRVADNVIFMGNYGGEGSGVFDNTWGNSLSYLNANGNGGSSSPKILKDVFIPSNKEFSIFSSEKCDESCGYSRVPDVAYKGFSGSNKIFLFNFKMPFDGNTGFNGDMPALWALNGRIPRTGQYSGCSCWKTGCGEVDIYEVLATGDDKCKSTFHLTNGAGSSDYFKRPADKYIKVAVVFCERTSSVAIKQLDDTFDFGSSLSDETVRNWIKTMSTPKKGSSLFQLSISV</sequence>
<dbReference type="RefSeq" id="XP_018233165.1">
    <property type="nucleotide sequence ID" value="XM_018377441.1"/>
</dbReference>
<feature type="compositionally biased region" description="Basic residues" evidence="8">
    <location>
        <begin position="115"/>
        <end position="129"/>
    </location>
</feature>
<reference evidence="12" key="2">
    <citation type="journal article" date="2010" name="Nature">
        <title>Comparative genomics reveals mobile pathogenicity chromosomes in Fusarium.</title>
        <authorList>
            <person name="Ma L.J."/>
            <person name="van der Does H.C."/>
            <person name="Borkovich K.A."/>
            <person name="Coleman J.J."/>
            <person name="Daboussi M.J."/>
            <person name="Di Pietro A."/>
            <person name="Dufresne M."/>
            <person name="Freitag M."/>
            <person name="Grabherr M."/>
            <person name="Henrissat B."/>
            <person name="Houterman P.M."/>
            <person name="Kang S."/>
            <person name="Shim W.B."/>
            <person name="Woloshuk C."/>
            <person name="Xie X."/>
            <person name="Xu J.R."/>
            <person name="Antoniw J."/>
            <person name="Baker S.E."/>
            <person name="Bluhm B.H."/>
            <person name="Breakspear A."/>
            <person name="Brown D.W."/>
            <person name="Butchko R.A."/>
            <person name="Chapman S."/>
            <person name="Coulson R."/>
            <person name="Coutinho P.M."/>
            <person name="Danchin E.G."/>
            <person name="Diener A."/>
            <person name="Gale L.R."/>
            <person name="Gardiner D.M."/>
            <person name="Goff S."/>
            <person name="Hammond-Kosack K.E."/>
            <person name="Hilburn K."/>
            <person name="Hua-Van A."/>
            <person name="Jonkers W."/>
            <person name="Kazan K."/>
            <person name="Kodira C.D."/>
            <person name="Koehrsen M."/>
            <person name="Kumar L."/>
            <person name="Lee Y.H."/>
            <person name="Li L."/>
            <person name="Manners J.M."/>
            <person name="Miranda-Saavedra D."/>
            <person name="Mukherjee M."/>
            <person name="Park G."/>
            <person name="Park J."/>
            <person name="Park S.Y."/>
            <person name="Proctor R.H."/>
            <person name="Regev A."/>
            <person name="Ruiz-Roldan M.C."/>
            <person name="Sain D."/>
            <person name="Sakthikumar S."/>
            <person name="Sykes S."/>
            <person name="Schwartz D.C."/>
            <person name="Turgeon B.G."/>
            <person name="Wapinski I."/>
            <person name="Yoder O."/>
            <person name="Young S."/>
            <person name="Zeng Q."/>
            <person name="Zhou S."/>
            <person name="Galagan J."/>
            <person name="Cuomo C.A."/>
            <person name="Kistler H.C."/>
            <person name="Rep M."/>
        </authorList>
    </citation>
    <scope>NUCLEOTIDE SEQUENCE [LARGE SCALE GENOMIC DNA]</scope>
    <source>
        <strain evidence="12">4287</strain>
    </source>
</reference>
<protein>
    <recommendedName>
        <fullName evidence="3">glucan endo-1,3-beta-D-glucosidase</fullName>
        <ecNumber evidence="3">3.2.1.39</ecNumber>
    </recommendedName>
</protein>
<evidence type="ECO:0000259" key="10">
    <source>
        <dbReference type="Pfam" id="PF10287"/>
    </source>
</evidence>
<dbReference type="GO" id="GO:0042973">
    <property type="term" value="F:glucan endo-1,3-beta-D-glucosidase activity"/>
    <property type="evidence" value="ECO:0007669"/>
    <property type="project" value="UniProtKB-EC"/>
</dbReference>
<dbReference type="PANTHER" id="PTHR31737:SF2">
    <property type="entry name" value="PROTEIN TOS1"/>
    <property type="match status" value="1"/>
</dbReference>
<evidence type="ECO:0000256" key="5">
    <source>
        <dbReference type="ARBA" id="ARBA00022801"/>
    </source>
</evidence>
<evidence type="ECO:0000256" key="2">
    <source>
        <dbReference type="ARBA" id="ARBA00006055"/>
    </source>
</evidence>
<dbReference type="InterPro" id="IPR018805">
    <property type="entry name" value="YJL171C/Tos1_C"/>
</dbReference>
<name>A0A0J9U802_FUSO4</name>
<evidence type="ECO:0000256" key="7">
    <source>
        <dbReference type="ARBA" id="ARBA00023316"/>
    </source>
</evidence>
<organism evidence="12 13">
    <name type="scientific">Fusarium oxysporum f. sp. lycopersici (strain 4287 / CBS 123668 / FGSC 9935 / NRRL 34936)</name>
    <name type="common">Fusarium vascular wilt of tomato</name>
    <dbReference type="NCBI Taxonomy" id="426428"/>
    <lineage>
        <taxon>Eukaryota</taxon>
        <taxon>Fungi</taxon>
        <taxon>Dikarya</taxon>
        <taxon>Ascomycota</taxon>
        <taxon>Pezizomycotina</taxon>
        <taxon>Sordariomycetes</taxon>
        <taxon>Hypocreomycetidae</taxon>
        <taxon>Hypocreales</taxon>
        <taxon>Nectriaceae</taxon>
        <taxon>Fusarium</taxon>
        <taxon>Fusarium oxysporum species complex</taxon>
    </lineage>
</organism>
<dbReference type="KEGG" id="fox:FOXG_00836"/>
<dbReference type="EC" id="3.2.1.39" evidence="3"/>
<evidence type="ECO:0000313" key="13">
    <source>
        <dbReference type="Proteomes" id="UP000009097"/>
    </source>
</evidence>
<accession>A0A0J9U802</accession>
<dbReference type="VEuPathDB" id="FungiDB:FOXG_00836"/>